<reference evidence="3" key="1">
    <citation type="journal article" date="2019" name="Int. J. Syst. Evol. Microbiol.">
        <title>The Global Catalogue of Microorganisms (GCM) 10K type strain sequencing project: providing services to taxonomists for standard genome sequencing and annotation.</title>
        <authorList>
            <consortium name="The Broad Institute Genomics Platform"/>
            <consortium name="The Broad Institute Genome Sequencing Center for Infectious Disease"/>
            <person name="Wu L."/>
            <person name="Ma J."/>
        </authorList>
    </citation>
    <scope>NUCLEOTIDE SEQUENCE [LARGE SCALE GENOMIC DNA]</scope>
    <source>
        <strain evidence="3">JCM 17551</strain>
    </source>
</reference>
<feature type="signal peptide" evidence="1">
    <location>
        <begin position="1"/>
        <end position="17"/>
    </location>
</feature>
<accession>A0ABP7MXJ2</accession>
<dbReference type="PROSITE" id="PS51257">
    <property type="entry name" value="PROKAR_LIPOPROTEIN"/>
    <property type="match status" value="1"/>
</dbReference>
<comment type="caution">
    <text evidence="2">The sequence shown here is derived from an EMBL/GenBank/DDBJ whole genome shotgun (WGS) entry which is preliminary data.</text>
</comment>
<feature type="chain" id="PRO_5046806705" description="Lipoprotein" evidence="1">
    <location>
        <begin position="18"/>
        <end position="116"/>
    </location>
</feature>
<sequence length="116" mass="12470">MKFVGKIRMITISALMAAGLAGCSGDMELLGEDQTLYGACHNIYQTLVEGKPQAMVRADAVFVSEAGDGAELILRKGEEGLEVDMSGCDEASKKMFDQLVEYVEGPPGRALKKVIR</sequence>
<evidence type="ECO:0000256" key="1">
    <source>
        <dbReference type="SAM" id="SignalP"/>
    </source>
</evidence>
<dbReference type="RefSeq" id="WP_344799504.1">
    <property type="nucleotide sequence ID" value="NZ_BAABBN010000007.1"/>
</dbReference>
<organism evidence="2 3">
    <name type="scientific">Litoribacillus peritrichatus</name>
    <dbReference type="NCBI Taxonomy" id="718191"/>
    <lineage>
        <taxon>Bacteria</taxon>
        <taxon>Pseudomonadati</taxon>
        <taxon>Pseudomonadota</taxon>
        <taxon>Gammaproteobacteria</taxon>
        <taxon>Oceanospirillales</taxon>
        <taxon>Oceanospirillaceae</taxon>
        <taxon>Litoribacillus</taxon>
    </lineage>
</organism>
<dbReference type="EMBL" id="BAABBN010000007">
    <property type="protein sequence ID" value="GAA3932185.1"/>
    <property type="molecule type" value="Genomic_DNA"/>
</dbReference>
<proteinExistence type="predicted"/>
<evidence type="ECO:0008006" key="4">
    <source>
        <dbReference type="Google" id="ProtNLM"/>
    </source>
</evidence>
<keyword evidence="1" id="KW-0732">Signal</keyword>
<dbReference type="Proteomes" id="UP001501565">
    <property type="component" value="Unassembled WGS sequence"/>
</dbReference>
<protein>
    <recommendedName>
        <fullName evidence="4">Lipoprotein</fullName>
    </recommendedName>
</protein>
<name>A0ABP7MXJ2_9GAMM</name>
<gene>
    <name evidence="2" type="ORF">GCM10022277_31340</name>
</gene>
<evidence type="ECO:0000313" key="3">
    <source>
        <dbReference type="Proteomes" id="UP001501565"/>
    </source>
</evidence>
<keyword evidence="3" id="KW-1185">Reference proteome</keyword>
<evidence type="ECO:0000313" key="2">
    <source>
        <dbReference type="EMBL" id="GAA3932185.1"/>
    </source>
</evidence>